<accession>A0A0F9RCL7</accession>
<dbReference type="AlphaFoldDB" id="A0A0F9RCL7"/>
<gene>
    <name evidence="1" type="ORF">LCGC14_0990200</name>
</gene>
<name>A0A0F9RCL7_9ZZZZ</name>
<proteinExistence type="predicted"/>
<sequence length="219" mass="24071">MTEEQSQARAQFEALSEGIRNKKIGIAVNAASFAYTGFTVGGPIGAGVGAALGTLIGLWGMKSYRERVYAELEAAGMISRPRTRYRSIWDRYISEEPGFLRYPGGEAVGYAVIEVLTDQYPTMSEQEISAEAYAIVKVFHQFRRSNPDVPIEIAAEVILLMNGIRRNPQTGNYEPFTLEFPEEPPPVEQPPAAEPLSETKIAWGLAAAALAILAFRSRK</sequence>
<comment type="caution">
    <text evidence="1">The sequence shown here is derived from an EMBL/GenBank/DDBJ whole genome shotgun (WGS) entry which is preliminary data.</text>
</comment>
<evidence type="ECO:0000313" key="1">
    <source>
        <dbReference type="EMBL" id="KKN15018.1"/>
    </source>
</evidence>
<dbReference type="EMBL" id="LAZR01003755">
    <property type="protein sequence ID" value="KKN15018.1"/>
    <property type="molecule type" value="Genomic_DNA"/>
</dbReference>
<protein>
    <submittedName>
        <fullName evidence="1">Uncharacterized protein</fullName>
    </submittedName>
</protein>
<reference evidence="1" key="1">
    <citation type="journal article" date="2015" name="Nature">
        <title>Complex archaea that bridge the gap between prokaryotes and eukaryotes.</title>
        <authorList>
            <person name="Spang A."/>
            <person name="Saw J.H."/>
            <person name="Jorgensen S.L."/>
            <person name="Zaremba-Niedzwiedzka K."/>
            <person name="Martijn J."/>
            <person name="Lind A.E."/>
            <person name="van Eijk R."/>
            <person name="Schleper C."/>
            <person name="Guy L."/>
            <person name="Ettema T.J."/>
        </authorList>
    </citation>
    <scope>NUCLEOTIDE SEQUENCE</scope>
</reference>
<organism evidence="1">
    <name type="scientific">marine sediment metagenome</name>
    <dbReference type="NCBI Taxonomy" id="412755"/>
    <lineage>
        <taxon>unclassified sequences</taxon>
        <taxon>metagenomes</taxon>
        <taxon>ecological metagenomes</taxon>
    </lineage>
</organism>